<dbReference type="FunFam" id="1.20.120.180:FF:000001">
    <property type="entry name" value="Proteasome activator complex subunit 3"/>
    <property type="match status" value="1"/>
</dbReference>
<comment type="similarity">
    <text evidence="1">Belongs to the PA28 family.</text>
</comment>
<evidence type="ECO:0000256" key="1">
    <source>
        <dbReference type="ARBA" id="ARBA00005883"/>
    </source>
</evidence>
<sequence>MSSETNAKLQDYKGSLIKQAEQLVREVFPEKIIQLNELLATPMFTFADQNIPVNFDGSSDTDNQLICIPRNTSLCEMIEIVKPIIRKLLEESNFLKMWISFMIPKVEDGGNFGVSIQEDTLAEVENVESEGVVFFEQISDYFLLRANIVAKVTKYPQINDYRRAVVELDEKEYMSLWQTVTEIRNQYSKLHDIIIKNMEKLKKPRSSNPEQFC</sequence>
<reference evidence="6" key="1">
    <citation type="submission" date="2014-03" db="EMBL/GenBank/DDBJ databases">
        <authorList>
            <person name="Aksoy S."/>
            <person name="Warren W."/>
            <person name="Wilson R.K."/>
        </authorList>
    </citation>
    <scope>NUCLEOTIDE SEQUENCE [LARGE SCALE GENOMIC DNA]</scope>
    <source>
        <strain evidence="6">IAEA</strain>
    </source>
</reference>
<accession>A0A1A9WWH7</accession>
<evidence type="ECO:0000259" key="4">
    <source>
        <dbReference type="Pfam" id="PF02252"/>
    </source>
</evidence>
<dbReference type="STRING" id="37001.A0A1A9WWH7"/>
<dbReference type="InterPro" id="IPR036996">
    <property type="entry name" value="PA28_N_sf"/>
</dbReference>
<evidence type="ECO:0000256" key="2">
    <source>
        <dbReference type="ARBA" id="ARBA00022942"/>
    </source>
</evidence>
<dbReference type="Pfam" id="PF02251">
    <property type="entry name" value="PA28_N"/>
    <property type="match status" value="1"/>
</dbReference>
<feature type="domain" description="Proteasome activator PA28 N-terminal" evidence="3">
    <location>
        <begin position="4"/>
        <end position="48"/>
    </location>
</feature>
<dbReference type="Gene3D" id="1.20.5.120">
    <property type="entry name" value="Proteasome activator pa28, N-terminal domain"/>
    <property type="match status" value="1"/>
</dbReference>
<dbReference type="GO" id="GO:0008537">
    <property type="term" value="C:proteasome activator complex"/>
    <property type="evidence" value="ECO:0007669"/>
    <property type="project" value="InterPro"/>
</dbReference>
<organism evidence="5 6">
    <name type="scientific">Glossina brevipalpis</name>
    <dbReference type="NCBI Taxonomy" id="37001"/>
    <lineage>
        <taxon>Eukaryota</taxon>
        <taxon>Metazoa</taxon>
        <taxon>Ecdysozoa</taxon>
        <taxon>Arthropoda</taxon>
        <taxon>Hexapoda</taxon>
        <taxon>Insecta</taxon>
        <taxon>Pterygota</taxon>
        <taxon>Neoptera</taxon>
        <taxon>Endopterygota</taxon>
        <taxon>Diptera</taxon>
        <taxon>Brachycera</taxon>
        <taxon>Muscomorpha</taxon>
        <taxon>Hippoboscoidea</taxon>
        <taxon>Glossinidae</taxon>
        <taxon>Glossina</taxon>
    </lineage>
</organism>
<dbReference type="PANTHER" id="PTHR10660">
    <property type="entry name" value="PROTEASOME REGULATOR PA28"/>
    <property type="match status" value="1"/>
</dbReference>
<evidence type="ECO:0000259" key="3">
    <source>
        <dbReference type="Pfam" id="PF02251"/>
    </source>
</evidence>
<dbReference type="AlphaFoldDB" id="A0A1A9WWH7"/>
<dbReference type="InterPro" id="IPR009077">
    <property type="entry name" value="Proteasome_activ_PA28"/>
</dbReference>
<evidence type="ECO:0000313" key="5">
    <source>
        <dbReference type="EnsemblMetazoa" id="GBRI035003-PA"/>
    </source>
</evidence>
<protein>
    <recommendedName>
        <fullName evidence="7">Proteasome activator PA28 C-terminal domain-containing protein</fullName>
    </recommendedName>
</protein>
<dbReference type="PANTHER" id="PTHR10660:SF2">
    <property type="entry name" value="LD45860P"/>
    <property type="match status" value="1"/>
</dbReference>
<feature type="domain" description="Proteasome activator PA28 C-terminal" evidence="4">
    <location>
        <begin position="68"/>
        <end position="209"/>
    </location>
</feature>
<dbReference type="InterPro" id="IPR036997">
    <property type="entry name" value="PA28_C_sf"/>
</dbReference>
<dbReference type="GO" id="GO:0005654">
    <property type="term" value="C:nucleoplasm"/>
    <property type="evidence" value="ECO:0007669"/>
    <property type="project" value="TreeGrafter"/>
</dbReference>
<dbReference type="InterPro" id="IPR003185">
    <property type="entry name" value="Proteasome_activ_PA28_N"/>
</dbReference>
<dbReference type="EnsemblMetazoa" id="GBRI035003-RA">
    <property type="protein sequence ID" value="GBRI035003-PA"/>
    <property type="gene ID" value="GBRI035003"/>
</dbReference>
<dbReference type="GO" id="GO:2000045">
    <property type="term" value="P:regulation of G1/S transition of mitotic cell cycle"/>
    <property type="evidence" value="ECO:0007669"/>
    <property type="project" value="TreeGrafter"/>
</dbReference>
<keyword evidence="2" id="KW-0647">Proteasome</keyword>
<name>A0A1A9WWH7_9MUSC</name>
<dbReference type="InterPro" id="IPR036252">
    <property type="entry name" value="Proteasome_activ_sf"/>
</dbReference>
<reference evidence="5" key="2">
    <citation type="submission" date="2020-05" db="UniProtKB">
        <authorList>
            <consortium name="EnsemblMetazoa"/>
        </authorList>
    </citation>
    <scope>IDENTIFICATION</scope>
    <source>
        <strain evidence="5">IAEA</strain>
    </source>
</reference>
<dbReference type="SUPFAM" id="SSF47216">
    <property type="entry name" value="Proteasome activator"/>
    <property type="match status" value="1"/>
</dbReference>
<dbReference type="Proteomes" id="UP000091820">
    <property type="component" value="Unassembled WGS sequence"/>
</dbReference>
<dbReference type="VEuPathDB" id="VectorBase:GBRI035003"/>
<keyword evidence="6" id="KW-1185">Reference proteome</keyword>
<evidence type="ECO:0000313" key="6">
    <source>
        <dbReference type="Proteomes" id="UP000091820"/>
    </source>
</evidence>
<dbReference type="GO" id="GO:0005737">
    <property type="term" value="C:cytoplasm"/>
    <property type="evidence" value="ECO:0007669"/>
    <property type="project" value="TreeGrafter"/>
</dbReference>
<evidence type="ECO:0008006" key="7">
    <source>
        <dbReference type="Google" id="ProtNLM"/>
    </source>
</evidence>
<proteinExistence type="inferred from homology"/>
<dbReference type="GO" id="GO:0061136">
    <property type="term" value="P:regulation of proteasomal protein catabolic process"/>
    <property type="evidence" value="ECO:0007669"/>
    <property type="project" value="TreeGrafter"/>
</dbReference>
<dbReference type="InterPro" id="IPR003186">
    <property type="entry name" value="PA28_C"/>
</dbReference>
<dbReference type="Gene3D" id="1.20.120.180">
    <property type="entry name" value="Proteasome activator pa28, C-terminal domain"/>
    <property type="match status" value="1"/>
</dbReference>
<dbReference type="GO" id="GO:0061133">
    <property type="term" value="F:endopeptidase activator activity"/>
    <property type="evidence" value="ECO:0007669"/>
    <property type="project" value="TreeGrafter"/>
</dbReference>
<dbReference type="Pfam" id="PF02252">
    <property type="entry name" value="PA28_C"/>
    <property type="match status" value="1"/>
</dbReference>